<dbReference type="Gene3D" id="2.60.120.10">
    <property type="entry name" value="Jelly Rolls"/>
    <property type="match status" value="1"/>
</dbReference>
<evidence type="ECO:0000259" key="7">
    <source>
        <dbReference type="SMART" id="SM00835"/>
    </source>
</evidence>
<dbReference type="PRINTS" id="PR00325">
    <property type="entry name" value="GERMIN"/>
</dbReference>
<dbReference type="CDD" id="cd02241">
    <property type="entry name" value="cupin_OxOx"/>
    <property type="match status" value="1"/>
</dbReference>
<dbReference type="InterPro" id="IPR011051">
    <property type="entry name" value="RmlC_Cupin_sf"/>
</dbReference>
<evidence type="ECO:0000256" key="4">
    <source>
        <dbReference type="ARBA" id="ARBA00022723"/>
    </source>
</evidence>
<gene>
    <name evidence="8" type="ORF">MFIFM68171_01694</name>
</gene>
<keyword evidence="4" id="KW-0479">Metal-binding</keyword>
<evidence type="ECO:0000313" key="8">
    <source>
        <dbReference type="EMBL" id="GAB1311484.1"/>
    </source>
</evidence>
<dbReference type="Pfam" id="PF00190">
    <property type="entry name" value="Cupin_1"/>
    <property type="match status" value="1"/>
</dbReference>
<organism evidence="8 9">
    <name type="scientific">Madurella fahalii</name>
    <dbReference type="NCBI Taxonomy" id="1157608"/>
    <lineage>
        <taxon>Eukaryota</taxon>
        <taxon>Fungi</taxon>
        <taxon>Dikarya</taxon>
        <taxon>Ascomycota</taxon>
        <taxon>Pezizomycotina</taxon>
        <taxon>Sordariomycetes</taxon>
        <taxon>Sordariomycetidae</taxon>
        <taxon>Sordariales</taxon>
        <taxon>Sordariales incertae sedis</taxon>
        <taxon>Madurella</taxon>
    </lineage>
</organism>
<evidence type="ECO:0000256" key="2">
    <source>
        <dbReference type="ARBA" id="ARBA00007456"/>
    </source>
</evidence>
<protein>
    <recommendedName>
        <fullName evidence="7">Cupin type-1 domain-containing protein</fullName>
    </recommendedName>
</protein>
<evidence type="ECO:0000256" key="6">
    <source>
        <dbReference type="SAM" id="SignalP"/>
    </source>
</evidence>
<evidence type="ECO:0000256" key="5">
    <source>
        <dbReference type="ARBA" id="ARBA00023211"/>
    </source>
</evidence>
<dbReference type="PANTHER" id="PTHR31238">
    <property type="entry name" value="GERMIN-LIKE PROTEIN SUBFAMILY 3 MEMBER 3"/>
    <property type="match status" value="1"/>
</dbReference>
<dbReference type="GeneID" id="98172439"/>
<keyword evidence="9" id="KW-1185">Reference proteome</keyword>
<keyword evidence="5" id="KW-0464">Manganese</keyword>
<comment type="similarity">
    <text evidence="2">Belongs to the germin family.</text>
</comment>
<keyword evidence="6" id="KW-0732">Signal</keyword>
<feature type="chain" id="PRO_5046258489" description="Cupin type-1 domain-containing protein" evidence="6">
    <location>
        <begin position="22"/>
        <end position="220"/>
    </location>
</feature>
<reference evidence="8 9" key="1">
    <citation type="submission" date="2024-09" db="EMBL/GenBank/DDBJ databases">
        <title>Itraconazole resistance in Madurella fahalii resulting from another homologue of gene encoding cytochrome P450 14-alpha sterol demethylase (CYP51).</title>
        <authorList>
            <person name="Yoshioka I."/>
            <person name="Fahal A.H."/>
            <person name="Kaneko S."/>
            <person name="Yaguchi T."/>
        </authorList>
    </citation>
    <scope>NUCLEOTIDE SEQUENCE [LARGE SCALE GENOMIC DNA]</scope>
    <source>
        <strain evidence="8 9">IFM 68171</strain>
    </source>
</reference>
<comment type="caution">
    <text evidence="8">The sequence shown here is derived from an EMBL/GenBank/DDBJ whole genome shotgun (WGS) entry which is preliminary data.</text>
</comment>
<proteinExistence type="inferred from homology"/>
<evidence type="ECO:0000313" key="9">
    <source>
        <dbReference type="Proteomes" id="UP001628179"/>
    </source>
</evidence>
<dbReference type="Proteomes" id="UP001628179">
    <property type="component" value="Unassembled WGS sequence"/>
</dbReference>
<dbReference type="EMBL" id="BAAFSV010000001">
    <property type="protein sequence ID" value="GAB1311484.1"/>
    <property type="molecule type" value="Genomic_DNA"/>
</dbReference>
<feature type="domain" description="Cupin type-1" evidence="7">
    <location>
        <begin position="41"/>
        <end position="197"/>
    </location>
</feature>
<dbReference type="InterPro" id="IPR006045">
    <property type="entry name" value="Cupin_1"/>
</dbReference>
<dbReference type="InterPro" id="IPR001929">
    <property type="entry name" value="Germin"/>
</dbReference>
<feature type="signal peptide" evidence="6">
    <location>
        <begin position="1"/>
        <end position="21"/>
    </location>
</feature>
<keyword evidence="3" id="KW-0964">Secreted</keyword>
<dbReference type="RefSeq" id="XP_070913217.1">
    <property type="nucleotide sequence ID" value="XM_071057116.1"/>
</dbReference>
<sequence length="220" mass="23419">MLSKFIASSAAMVALSSLVTAAPQLSIPAQLQLADSVADRYQILPNNEDFVFDFNTATVPIASRKNFHALVGTGLSVTVGRAEGCSMAALHIHPRSAEIFVVLEGRMYTEMIPEGGVVDADGKPRVIRTELRANQTTIFPQGSFHAQVNPDCTPALAVAAFASDDPGAALVVPQVFTQTDDFVLSSFGDAISPEELARFREAIPKGAILEAAECRKRCGL</sequence>
<evidence type="ECO:0000256" key="3">
    <source>
        <dbReference type="ARBA" id="ARBA00022525"/>
    </source>
</evidence>
<evidence type="ECO:0000256" key="1">
    <source>
        <dbReference type="ARBA" id="ARBA00004613"/>
    </source>
</evidence>
<dbReference type="InterPro" id="IPR014710">
    <property type="entry name" value="RmlC-like_jellyroll"/>
</dbReference>
<dbReference type="SUPFAM" id="SSF51182">
    <property type="entry name" value="RmlC-like cupins"/>
    <property type="match status" value="1"/>
</dbReference>
<accession>A0ABQ0G168</accession>
<name>A0ABQ0G168_9PEZI</name>
<dbReference type="SMART" id="SM00835">
    <property type="entry name" value="Cupin_1"/>
    <property type="match status" value="1"/>
</dbReference>
<comment type="subcellular location">
    <subcellularLocation>
        <location evidence="1">Secreted</location>
    </subcellularLocation>
</comment>